<comment type="caution">
    <text evidence="7">The sequence shown here is derived from an EMBL/GenBank/DDBJ whole genome shotgun (WGS) entry which is preliminary data.</text>
</comment>
<keyword evidence="1" id="KW-0723">Serine/threonine-protein kinase</keyword>
<dbReference type="PANTHER" id="PTHR46716">
    <property type="entry name" value="MITOGEN-ACTIVATED PROTEIN KINASE KINASE KINASE 7"/>
    <property type="match status" value="1"/>
</dbReference>
<proteinExistence type="predicted"/>
<keyword evidence="2" id="KW-0808">Transferase</keyword>
<dbReference type="AlphaFoldDB" id="A0A9W4WTY7"/>
<dbReference type="GO" id="GO:0006955">
    <property type="term" value="P:immune response"/>
    <property type="evidence" value="ECO:0007669"/>
    <property type="project" value="TreeGrafter"/>
</dbReference>
<gene>
    <name evidence="7" type="ORF">FWILDA_LOCUS12738</name>
</gene>
<dbReference type="OrthoDB" id="4062651at2759"/>
<feature type="non-terminal residue" evidence="7">
    <location>
        <position position="128"/>
    </location>
</feature>
<protein>
    <submittedName>
        <fullName evidence="7">13409_t:CDS:1</fullName>
    </submittedName>
</protein>
<dbReference type="GO" id="GO:0004709">
    <property type="term" value="F:MAP kinase kinase kinase activity"/>
    <property type="evidence" value="ECO:0007669"/>
    <property type="project" value="TreeGrafter"/>
</dbReference>
<keyword evidence="3" id="KW-0547">Nucleotide-binding</keyword>
<dbReference type="InterPro" id="IPR000719">
    <property type="entry name" value="Prot_kinase_dom"/>
</dbReference>
<organism evidence="7 8">
    <name type="scientific">Funneliformis geosporum</name>
    <dbReference type="NCBI Taxonomy" id="1117311"/>
    <lineage>
        <taxon>Eukaryota</taxon>
        <taxon>Fungi</taxon>
        <taxon>Fungi incertae sedis</taxon>
        <taxon>Mucoromycota</taxon>
        <taxon>Glomeromycotina</taxon>
        <taxon>Glomeromycetes</taxon>
        <taxon>Glomerales</taxon>
        <taxon>Glomeraceae</taxon>
        <taxon>Funneliformis</taxon>
    </lineage>
</organism>
<evidence type="ECO:0000259" key="6">
    <source>
        <dbReference type="PROSITE" id="PS50011"/>
    </source>
</evidence>
<accession>A0A9W4WTY7</accession>
<keyword evidence="4" id="KW-0418">Kinase</keyword>
<dbReference type="EMBL" id="CAMKVN010004296">
    <property type="protein sequence ID" value="CAI2186761.1"/>
    <property type="molecule type" value="Genomic_DNA"/>
</dbReference>
<dbReference type="GO" id="GO:0005524">
    <property type="term" value="F:ATP binding"/>
    <property type="evidence" value="ECO:0007669"/>
    <property type="project" value="UniProtKB-KW"/>
</dbReference>
<dbReference type="PROSITE" id="PS50011">
    <property type="entry name" value="PROTEIN_KINASE_DOM"/>
    <property type="match status" value="1"/>
</dbReference>
<dbReference type="InterPro" id="IPR011009">
    <property type="entry name" value="Kinase-like_dom_sf"/>
</dbReference>
<dbReference type="Pfam" id="PF07714">
    <property type="entry name" value="PK_Tyr_Ser-Thr"/>
    <property type="match status" value="1"/>
</dbReference>
<dbReference type="Proteomes" id="UP001153678">
    <property type="component" value="Unassembled WGS sequence"/>
</dbReference>
<reference evidence="7" key="1">
    <citation type="submission" date="2022-08" db="EMBL/GenBank/DDBJ databases">
        <authorList>
            <person name="Kallberg Y."/>
            <person name="Tangrot J."/>
            <person name="Rosling A."/>
        </authorList>
    </citation>
    <scope>NUCLEOTIDE SEQUENCE</scope>
    <source>
        <strain evidence="7">Wild A</strain>
    </source>
</reference>
<feature type="domain" description="Protein kinase" evidence="6">
    <location>
        <begin position="1"/>
        <end position="98"/>
    </location>
</feature>
<evidence type="ECO:0000256" key="5">
    <source>
        <dbReference type="ARBA" id="ARBA00022840"/>
    </source>
</evidence>
<evidence type="ECO:0000313" key="7">
    <source>
        <dbReference type="EMBL" id="CAI2186761.1"/>
    </source>
</evidence>
<name>A0A9W4WTY7_9GLOM</name>
<evidence type="ECO:0000256" key="2">
    <source>
        <dbReference type="ARBA" id="ARBA00022679"/>
    </source>
</evidence>
<evidence type="ECO:0000256" key="1">
    <source>
        <dbReference type="ARBA" id="ARBA00022527"/>
    </source>
</evidence>
<evidence type="ECO:0000256" key="3">
    <source>
        <dbReference type="ARBA" id="ARBA00022741"/>
    </source>
</evidence>
<dbReference type="GO" id="GO:0007254">
    <property type="term" value="P:JNK cascade"/>
    <property type="evidence" value="ECO:0007669"/>
    <property type="project" value="TreeGrafter"/>
</dbReference>
<evidence type="ECO:0000256" key="4">
    <source>
        <dbReference type="ARBA" id="ARBA00022777"/>
    </source>
</evidence>
<dbReference type="InterPro" id="IPR001245">
    <property type="entry name" value="Ser-Thr/Tyr_kinase_cat_dom"/>
</dbReference>
<dbReference type="Gene3D" id="1.10.510.10">
    <property type="entry name" value="Transferase(Phosphotransferase) domain 1"/>
    <property type="match status" value="1"/>
</dbReference>
<dbReference type="SUPFAM" id="SSF56112">
    <property type="entry name" value="Protein kinase-like (PK-like)"/>
    <property type="match status" value="1"/>
</dbReference>
<keyword evidence="8" id="KW-1185">Reference proteome</keyword>
<keyword evidence="5" id="KW-0067">ATP-binding</keyword>
<evidence type="ECO:0000313" key="8">
    <source>
        <dbReference type="Proteomes" id="UP001153678"/>
    </source>
</evidence>
<sequence>PEVIFGKGYTFASDIYSIGMLMWEISSGQPPFAGFEHNYDLVMKIMNGLRPKIVSETPLEYANLMVQCWNAHPFKRPKINILDNKIKQMRKFSITPVISLDEEQSHATLKVKLRENLSTNLTRNNPGT</sequence>
<dbReference type="PANTHER" id="PTHR46716:SF1">
    <property type="entry name" value="MITOGEN-ACTIVATED PROTEIN KINASE KINASE KINASE 7"/>
    <property type="match status" value="1"/>
</dbReference>